<reference evidence="7" key="2">
    <citation type="submission" date="2022-06" db="UniProtKB">
        <authorList>
            <consortium name="EnsemblMetazoa"/>
        </authorList>
    </citation>
    <scope>IDENTIFICATION</scope>
</reference>
<feature type="compositionally biased region" description="Low complexity" evidence="5">
    <location>
        <begin position="448"/>
        <end position="463"/>
    </location>
</feature>
<feature type="transmembrane region" description="Helical" evidence="6">
    <location>
        <begin position="780"/>
        <end position="799"/>
    </location>
</feature>
<evidence type="ECO:0000256" key="5">
    <source>
        <dbReference type="SAM" id="MobiDB-lite"/>
    </source>
</evidence>
<feature type="region of interest" description="Disordered" evidence="5">
    <location>
        <begin position="573"/>
        <end position="596"/>
    </location>
</feature>
<dbReference type="OrthoDB" id="361532at2759"/>
<feature type="compositionally biased region" description="Low complexity" evidence="5">
    <location>
        <begin position="95"/>
        <end position="109"/>
    </location>
</feature>
<sequence length="803" mass="83185">MNATGCLAALGDGGEAFVVISSDGDDDDDEYGGRSRRGRHRRRPTEPQTTYPRCPTGRPPTPPPVLPMATAEAYKLRARRKDRGAFVVLPEPPVASSAAMATTSSTVAADPQAQPVNGTGVSGRVSPFRGYGFKTPENGRSRASSPSTSGRLKRQSSESRIVDDSRRPTSITADNKRLSASTKDLSATGKRTSGSSTKQPSAASGAIGGRKMPVATGKPPTVPTASSTAAVKSSPRKKLPPTPRKPVPPKSPLPLRSPKTPRRSQLSTNTAAGSKPIVAAKPTVIRPPVKLSPRLPKKQSTATAVASSKAEAPPKDVAHPPPDNGVNTVAATATVTATTTTATTSTASASAAFDSLPSTAAPTLAASTTTTTVQSVIPITASTSATAIATTHATNAVASPVVDGGPIVTAVPPPAAIAANTLATLSVIDPSSTTLKPPLSAMRSRDQPATATPSRPAATVVVVDGGPPTEAATTRQSVSVTMTTTPPLSYELQEIIVEPEIENQSGRTPVRLSVDADGNKSSSTASSSNGHKTVAWARPSEKIIVPAEVPRSAEPATKDPAYKRYARKLCGGGGDGDRGGRRATVGQVSPPAATGGRASKCWAAVWKRRPRPCGQCCGRKRSASVMASAAEAASGGRRRLKWWRRCSDKLCCCRGKRTMTNKKKLATAASSSGHSVGALGIAPPTMAADTFCGKLKRLSRRCCCCCGLCCGWCAVPKFVKRICCCCRGKSATSKSKSADSQKRSLFKCTGCCTNIPKLDAVFVDHSSVMKGAIPVLPVTLAWLCLVFNVIIPGAGNIYFNVIE</sequence>
<feature type="compositionally biased region" description="Polar residues" evidence="5">
    <location>
        <begin position="168"/>
        <end position="202"/>
    </location>
</feature>
<feature type="region of interest" description="Disordered" evidence="5">
    <location>
        <begin position="20"/>
        <end position="67"/>
    </location>
</feature>
<dbReference type="PANTHER" id="PTHR21676">
    <property type="entry name" value="PROTEIN STUM"/>
    <property type="match status" value="1"/>
</dbReference>
<evidence type="ECO:0000256" key="1">
    <source>
        <dbReference type="ARBA" id="ARBA00004141"/>
    </source>
</evidence>
<dbReference type="KEGG" id="api:100568546"/>
<feature type="compositionally biased region" description="Basic residues" evidence="5">
    <location>
        <begin position="34"/>
        <end position="43"/>
    </location>
</feature>
<dbReference type="GeneID" id="100568546"/>
<dbReference type="GO" id="GO:0071683">
    <property type="term" value="C:sensory dendrite"/>
    <property type="evidence" value="ECO:0007669"/>
    <property type="project" value="TreeGrafter"/>
</dbReference>
<dbReference type="GO" id="GO:0050954">
    <property type="term" value="P:sensory perception of mechanical stimulus"/>
    <property type="evidence" value="ECO:0007669"/>
    <property type="project" value="TreeGrafter"/>
</dbReference>
<reference evidence="8" key="1">
    <citation type="submission" date="2010-06" db="EMBL/GenBank/DDBJ databases">
        <authorList>
            <person name="Jiang H."/>
            <person name="Abraham K."/>
            <person name="Ali S."/>
            <person name="Alsbrooks S.L."/>
            <person name="Anim B.N."/>
            <person name="Anosike U.S."/>
            <person name="Attaway T."/>
            <person name="Bandaranaike D.P."/>
            <person name="Battles P.K."/>
            <person name="Bell S.N."/>
            <person name="Bell A.V."/>
            <person name="Beltran B."/>
            <person name="Bickham C."/>
            <person name="Bustamante Y."/>
            <person name="Caleb T."/>
            <person name="Canada A."/>
            <person name="Cardenas V."/>
            <person name="Carter K."/>
            <person name="Chacko J."/>
            <person name="Chandrabose M.N."/>
            <person name="Chavez D."/>
            <person name="Chavez A."/>
            <person name="Chen L."/>
            <person name="Chu H.-S."/>
            <person name="Claassen K.J."/>
            <person name="Cockrell R."/>
            <person name="Collins M."/>
            <person name="Cooper J.A."/>
            <person name="Cree A."/>
            <person name="Curry S.M."/>
            <person name="Da Y."/>
            <person name="Dao M.D."/>
            <person name="Das B."/>
            <person name="Davila M.-L."/>
            <person name="Davy-Carroll L."/>
            <person name="Denson S."/>
            <person name="Dinh H."/>
            <person name="Ebong V.E."/>
            <person name="Edwards J.R."/>
            <person name="Egan A."/>
            <person name="El-Daye J."/>
            <person name="Escobedo L."/>
            <person name="Fernandez S."/>
            <person name="Fernando P.R."/>
            <person name="Flagg N."/>
            <person name="Forbes L.D."/>
            <person name="Fowler R.G."/>
            <person name="Fu Q."/>
            <person name="Gabisi R.A."/>
            <person name="Ganer J."/>
            <person name="Garbino Pronczuk A."/>
            <person name="Garcia R.M."/>
            <person name="Garner T."/>
            <person name="Garrett T.E."/>
            <person name="Gonzalez D.A."/>
            <person name="Hamid H."/>
            <person name="Hawkins E.S."/>
            <person name="Hirani K."/>
            <person name="Hogues M.E."/>
            <person name="Hollins B."/>
            <person name="Hsiao C.-H."/>
            <person name="Jabil R."/>
            <person name="James M.L."/>
            <person name="Jhangiani S.N."/>
            <person name="Johnson B."/>
            <person name="Johnson Q."/>
            <person name="Joshi V."/>
            <person name="Kalu J.B."/>
            <person name="Kam C."/>
            <person name="Kashfia A."/>
            <person name="Keebler J."/>
            <person name="Kisamo H."/>
            <person name="Kovar C.L."/>
            <person name="Lago L.A."/>
            <person name="Lai C.-Y."/>
            <person name="Laidlaw J."/>
            <person name="Lara F."/>
            <person name="Le T.-K."/>
            <person name="Lee S.L."/>
            <person name="Legall F.H."/>
            <person name="Lemon S.J."/>
            <person name="Lewis L.R."/>
            <person name="Li B."/>
            <person name="Liu Y."/>
            <person name="Liu Y.-S."/>
            <person name="Lopez J."/>
            <person name="Lozado R.J."/>
            <person name="Lu J."/>
            <person name="Madu R.C."/>
            <person name="Maheshwari M."/>
            <person name="Maheshwari R."/>
            <person name="Malloy K."/>
            <person name="Martinez E."/>
            <person name="Mathew T."/>
            <person name="Mercado I.C."/>
            <person name="Mercado C."/>
            <person name="Meyer B."/>
            <person name="Montgomery K."/>
            <person name="Morgan M.B."/>
            <person name="Munidasa M."/>
            <person name="Nazareth L.V."/>
            <person name="Nelson J."/>
            <person name="Ng B.M."/>
            <person name="Nguyen N.B."/>
            <person name="Nguyen P.Q."/>
            <person name="Nguyen T."/>
            <person name="Obregon M."/>
            <person name="Okwuonu G.O."/>
            <person name="Onwere C.G."/>
            <person name="Orozco G."/>
            <person name="Parra A."/>
            <person name="Patel S."/>
            <person name="Patil S."/>
            <person name="Perez A."/>
            <person name="Perez Y."/>
            <person name="Pham C."/>
            <person name="Primus E.L."/>
            <person name="Pu L.-L."/>
            <person name="Puazo M."/>
            <person name="Qin X."/>
            <person name="Quiroz J.B."/>
            <person name="Reese J."/>
            <person name="Richards S."/>
            <person name="Rives C.M."/>
            <person name="Robberts R."/>
            <person name="Ruiz S.J."/>
            <person name="Ruiz M.J."/>
            <person name="Santibanez J."/>
            <person name="Schneider B.W."/>
            <person name="Sisson I."/>
            <person name="Smith M."/>
            <person name="Sodergren E."/>
            <person name="Song X.-Z."/>
            <person name="Song B.B."/>
            <person name="Summersgill H."/>
            <person name="Thelus R."/>
            <person name="Thornton R.D."/>
            <person name="Trejos Z.Y."/>
            <person name="Usmani K."/>
            <person name="Vattathil S."/>
            <person name="Villasana D."/>
            <person name="Walker D.L."/>
            <person name="Wang S."/>
            <person name="Wang K."/>
            <person name="White C.S."/>
            <person name="Williams A.C."/>
            <person name="Williamson J."/>
            <person name="Wilson K."/>
            <person name="Woghiren I.O."/>
            <person name="Woodworth J.R."/>
            <person name="Worley K.C."/>
            <person name="Wright R.A."/>
            <person name="Wu W."/>
            <person name="Young L."/>
            <person name="Zhang L."/>
            <person name="Zhang J."/>
            <person name="Zhu Y."/>
            <person name="Muzny D.M."/>
            <person name="Weinstock G."/>
            <person name="Gibbs R.A."/>
        </authorList>
    </citation>
    <scope>NUCLEOTIDE SEQUENCE [LARGE SCALE GENOMIC DNA]</scope>
    <source>
        <strain evidence="8">LSR1</strain>
    </source>
</reference>
<dbReference type="InterPro" id="IPR026673">
    <property type="entry name" value="SPEC3/Stum"/>
</dbReference>
<dbReference type="GO" id="GO:0019230">
    <property type="term" value="P:proprioception"/>
    <property type="evidence" value="ECO:0007669"/>
    <property type="project" value="TreeGrafter"/>
</dbReference>
<feature type="compositionally biased region" description="Pro residues" evidence="5">
    <location>
        <begin position="57"/>
        <end position="66"/>
    </location>
</feature>
<comment type="subcellular location">
    <subcellularLocation>
        <location evidence="1">Membrane</location>
        <topology evidence="1">Multi-pass membrane protein</topology>
    </subcellularLocation>
</comment>
<feature type="compositionally biased region" description="Basic and acidic residues" evidence="5">
    <location>
        <begin position="155"/>
        <end position="167"/>
    </location>
</feature>
<name>A0A8R2HBM3_ACYPI</name>
<evidence type="ECO:0000313" key="7">
    <source>
        <dbReference type="EnsemblMetazoa" id="XP_016663470.1"/>
    </source>
</evidence>
<protein>
    <submittedName>
        <fullName evidence="7">Uncharacterized protein</fullName>
    </submittedName>
</protein>
<dbReference type="Proteomes" id="UP000007819">
    <property type="component" value="Chromosome X"/>
</dbReference>
<feature type="region of interest" description="Disordered" evidence="5">
    <location>
        <begin position="95"/>
        <end position="324"/>
    </location>
</feature>
<evidence type="ECO:0000256" key="6">
    <source>
        <dbReference type="SAM" id="Phobius"/>
    </source>
</evidence>
<dbReference type="GO" id="GO:0016020">
    <property type="term" value="C:membrane"/>
    <property type="evidence" value="ECO:0007669"/>
    <property type="project" value="UniProtKB-SubCell"/>
</dbReference>
<keyword evidence="3 6" id="KW-1133">Transmembrane helix</keyword>
<keyword evidence="8" id="KW-1185">Reference proteome</keyword>
<feature type="compositionally biased region" description="Polar residues" evidence="5">
    <location>
        <begin position="141"/>
        <end position="150"/>
    </location>
</feature>
<evidence type="ECO:0000256" key="4">
    <source>
        <dbReference type="ARBA" id="ARBA00023136"/>
    </source>
</evidence>
<dbReference type="RefSeq" id="XP_016663470.1">
    <property type="nucleotide sequence ID" value="XM_016807981.2"/>
</dbReference>
<accession>A0A8R2HBM3</accession>
<dbReference type="AlphaFoldDB" id="A0A8R2HBM3"/>
<organism evidence="7 8">
    <name type="scientific">Acyrthosiphon pisum</name>
    <name type="common">Pea aphid</name>
    <dbReference type="NCBI Taxonomy" id="7029"/>
    <lineage>
        <taxon>Eukaryota</taxon>
        <taxon>Metazoa</taxon>
        <taxon>Ecdysozoa</taxon>
        <taxon>Arthropoda</taxon>
        <taxon>Hexapoda</taxon>
        <taxon>Insecta</taxon>
        <taxon>Pterygota</taxon>
        <taxon>Neoptera</taxon>
        <taxon>Paraneoptera</taxon>
        <taxon>Hemiptera</taxon>
        <taxon>Sternorrhyncha</taxon>
        <taxon>Aphidomorpha</taxon>
        <taxon>Aphidoidea</taxon>
        <taxon>Aphididae</taxon>
        <taxon>Macrosiphini</taxon>
        <taxon>Acyrthosiphon</taxon>
    </lineage>
</organism>
<evidence type="ECO:0000256" key="3">
    <source>
        <dbReference type="ARBA" id="ARBA00022989"/>
    </source>
</evidence>
<feature type="region of interest" description="Disordered" evidence="5">
    <location>
        <begin position="436"/>
        <end position="479"/>
    </location>
</feature>
<keyword evidence="4 6" id="KW-0472">Membrane</keyword>
<feature type="region of interest" description="Disordered" evidence="5">
    <location>
        <begin position="501"/>
        <end position="537"/>
    </location>
</feature>
<feature type="compositionally biased region" description="Pro residues" evidence="5">
    <location>
        <begin position="240"/>
        <end position="252"/>
    </location>
</feature>
<evidence type="ECO:0000313" key="8">
    <source>
        <dbReference type="Proteomes" id="UP000007819"/>
    </source>
</evidence>
<evidence type="ECO:0000256" key="2">
    <source>
        <dbReference type="ARBA" id="ARBA00022692"/>
    </source>
</evidence>
<dbReference type="EnsemblMetazoa" id="XM_016807981.2">
    <property type="protein sequence ID" value="XP_016663470.1"/>
    <property type="gene ID" value="LOC100568546"/>
</dbReference>
<keyword evidence="2 6" id="KW-0812">Transmembrane</keyword>
<dbReference type="GO" id="GO:0042330">
    <property type="term" value="P:taxis"/>
    <property type="evidence" value="ECO:0007669"/>
    <property type="project" value="TreeGrafter"/>
</dbReference>
<dbReference type="PANTHER" id="PTHR21676:SF6">
    <property type="entry name" value="PROTEIN STUM"/>
    <property type="match status" value="1"/>
</dbReference>
<proteinExistence type="predicted"/>